<name>A0AAX3EDP6_PAEUR</name>
<evidence type="ECO:0000313" key="1">
    <source>
        <dbReference type="EMBL" id="UYV96001.1"/>
    </source>
</evidence>
<sequence length="342" mass="37304">MTAVDPRAIFPSFYDNPAIRALATACRWTISGRLGELDDDSGRKAPIDVRHLLDGCNPGCRHAGPLRGAFALDATCLLTLDQLADSLPNAANAAFYLQAPSDGLVVIDVEPGCPPDVAADILRLPGILYSELSMSGRGFHLIAPLPANLHDFPVVADKRVLREEHGWYEILLDHWCTFTRNPVPQRIVEHVAARPASDRFSSVEDLYADLAAKAKPSISIPSTAVGTDGEMPDIPYAEAIVEQTLAGSRDRLKTPEDFNSDRSRWEFSVLGVLYTGMQLPLRTYRSFGAQFSSGDEAWLLYKTSLAVIEPRPKHAQMRNGRPFLLDRAAALVAAREASAEAG</sequence>
<protein>
    <recommendedName>
        <fullName evidence="3">DNA primase/polymerase bifunctional N-terminal domain-containing protein</fullName>
    </recommendedName>
</protein>
<dbReference type="EMBL" id="CP101185">
    <property type="protein sequence ID" value="UYV96001.1"/>
    <property type="molecule type" value="Genomic_DNA"/>
</dbReference>
<accession>A0AAX3EDP6</accession>
<dbReference type="RefSeq" id="WP_069695016.1">
    <property type="nucleotide sequence ID" value="NZ_CP043010.1"/>
</dbReference>
<keyword evidence="2" id="KW-1185">Reference proteome</keyword>
<evidence type="ECO:0000313" key="2">
    <source>
        <dbReference type="Proteomes" id="UP001163293"/>
    </source>
</evidence>
<proteinExistence type="predicted"/>
<reference evidence="1" key="1">
    <citation type="submission" date="2022-07" db="EMBL/GenBank/DDBJ databases">
        <authorList>
            <person name="Wu T."/>
        </authorList>
    </citation>
    <scope>NUCLEOTIDE SEQUENCE</scope>
    <source>
        <strain evidence="1">SD-1</strain>
    </source>
</reference>
<gene>
    <name evidence="1" type="ORF">NL394_13010</name>
</gene>
<organism evidence="1 2">
    <name type="scientific">Paenarthrobacter ureafaciens</name>
    <dbReference type="NCBI Taxonomy" id="37931"/>
    <lineage>
        <taxon>Bacteria</taxon>
        <taxon>Bacillati</taxon>
        <taxon>Actinomycetota</taxon>
        <taxon>Actinomycetes</taxon>
        <taxon>Micrococcales</taxon>
        <taxon>Micrococcaceae</taxon>
        <taxon>Paenarthrobacter</taxon>
    </lineage>
</organism>
<dbReference type="AlphaFoldDB" id="A0AAX3EDP6"/>
<evidence type="ECO:0008006" key="3">
    <source>
        <dbReference type="Google" id="ProtNLM"/>
    </source>
</evidence>
<dbReference type="Proteomes" id="UP001163293">
    <property type="component" value="Chromosome"/>
</dbReference>